<reference evidence="5" key="1">
    <citation type="journal article" date="2019" name="Int. J. Syst. Evol. Microbiol.">
        <title>The Global Catalogue of Microorganisms (GCM) 10K type strain sequencing project: providing services to taxonomists for standard genome sequencing and annotation.</title>
        <authorList>
            <consortium name="The Broad Institute Genomics Platform"/>
            <consortium name="The Broad Institute Genome Sequencing Center for Infectious Disease"/>
            <person name="Wu L."/>
            <person name="Ma J."/>
        </authorList>
    </citation>
    <scope>NUCLEOTIDE SEQUENCE [LARGE SCALE GENOMIC DNA]</scope>
    <source>
        <strain evidence="5">JCM 17342</strain>
    </source>
</reference>
<keyword evidence="5" id="KW-1185">Reference proteome</keyword>
<feature type="domain" description="DUF1980" evidence="2">
    <location>
        <begin position="8"/>
        <end position="111"/>
    </location>
</feature>
<accession>A0ABP7SXN0</accession>
<feature type="transmembrane region" description="Helical" evidence="1">
    <location>
        <begin position="7"/>
        <end position="27"/>
    </location>
</feature>
<keyword evidence="1" id="KW-0472">Membrane</keyword>
<keyword evidence="1" id="KW-1133">Transmembrane helix</keyword>
<proteinExistence type="predicted"/>
<dbReference type="InterPro" id="IPR052955">
    <property type="entry name" value="UPF0703_membrane_permease"/>
</dbReference>
<evidence type="ECO:0000259" key="2">
    <source>
        <dbReference type="Pfam" id="PF09323"/>
    </source>
</evidence>
<dbReference type="Pfam" id="PF09323">
    <property type="entry name" value="DUF1980"/>
    <property type="match status" value="1"/>
</dbReference>
<evidence type="ECO:0000313" key="4">
    <source>
        <dbReference type="EMBL" id="GAA4018006.1"/>
    </source>
</evidence>
<protein>
    <submittedName>
        <fullName evidence="4">TIGR03943 family protein</fullName>
    </submittedName>
</protein>
<name>A0ABP7SXN0_9PSEU</name>
<sequence length="248" mass="26524">MRRETQNILLVLLGGALLKIGLTGAYLNYVKPSFQWLVLAAGAVMVLLALFAIARDLKQHVRASAGASGEGHSHEDGHGHAHGRSSWMLMLPVLAIFLIAPPALGSDSVTRNDGRSVAQSERKSGGAVFDPLPAGDVVPITMTDFVTRSAWDDANTLNDRTVRMSGFIVHDKGSTLMARLVMGCCAADATPVRVRLTEEPSVSGYAVDSWVEVTGRIQPGTSTQANSYTPSLTVTSIKQIPIPEMPYE</sequence>
<dbReference type="PANTHER" id="PTHR40047:SF1">
    <property type="entry name" value="UPF0703 PROTEIN YCGQ"/>
    <property type="match status" value="1"/>
</dbReference>
<dbReference type="Pfam" id="PF21537">
    <property type="entry name" value="DUF1980_C"/>
    <property type="match status" value="1"/>
</dbReference>
<dbReference type="InterPro" id="IPR048493">
    <property type="entry name" value="DUF1980_N"/>
</dbReference>
<dbReference type="Proteomes" id="UP001501747">
    <property type="component" value="Unassembled WGS sequence"/>
</dbReference>
<keyword evidence="1" id="KW-0812">Transmembrane</keyword>
<evidence type="ECO:0000259" key="3">
    <source>
        <dbReference type="Pfam" id="PF21537"/>
    </source>
</evidence>
<dbReference type="EMBL" id="BAABAL010000017">
    <property type="protein sequence ID" value="GAA4018006.1"/>
    <property type="molecule type" value="Genomic_DNA"/>
</dbReference>
<evidence type="ECO:0000256" key="1">
    <source>
        <dbReference type="SAM" id="Phobius"/>
    </source>
</evidence>
<organism evidence="4 5">
    <name type="scientific">Allokutzneria multivorans</name>
    <dbReference type="NCBI Taxonomy" id="1142134"/>
    <lineage>
        <taxon>Bacteria</taxon>
        <taxon>Bacillati</taxon>
        <taxon>Actinomycetota</taxon>
        <taxon>Actinomycetes</taxon>
        <taxon>Pseudonocardiales</taxon>
        <taxon>Pseudonocardiaceae</taxon>
        <taxon>Allokutzneria</taxon>
    </lineage>
</organism>
<dbReference type="NCBIfam" id="TIGR03943">
    <property type="entry name" value="TIGR03943 family putative permease subunit"/>
    <property type="match status" value="1"/>
</dbReference>
<dbReference type="RefSeq" id="WP_344878253.1">
    <property type="nucleotide sequence ID" value="NZ_BAABAL010000017.1"/>
</dbReference>
<feature type="transmembrane region" description="Helical" evidence="1">
    <location>
        <begin position="33"/>
        <end position="54"/>
    </location>
</feature>
<evidence type="ECO:0000313" key="5">
    <source>
        <dbReference type="Proteomes" id="UP001501747"/>
    </source>
</evidence>
<gene>
    <name evidence="4" type="ORF">GCM10022247_46790</name>
</gene>
<dbReference type="InterPro" id="IPR015402">
    <property type="entry name" value="DUF1980"/>
</dbReference>
<feature type="domain" description="DUF1980" evidence="3">
    <location>
        <begin position="155"/>
        <end position="247"/>
    </location>
</feature>
<dbReference type="PANTHER" id="PTHR40047">
    <property type="entry name" value="UPF0703 PROTEIN YCGQ"/>
    <property type="match status" value="1"/>
</dbReference>
<comment type="caution">
    <text evidence="4">The sequence shown here is derived from an EMBL/GenBank/DDBJ whole genome shotgun (WGS) entry which is preliminary data.</text>
</comment>
<dbReference type="InterPro" id="IPR048447">
    <property type="entry name" value="DUF1980_C"/>
</dbReference>